<name>A0A940XR64_9ACTN</name>
<dbReference type="Proteomes" id="UP000677413">
    <property type="component" value="Unassembled WGS sequence"/>
</dbReference>
<sequence length="175" mass="19464">MGNTCAWPVLRTTDLAEALTLAEKLLASAFWYRPDGCYLDAWARDDDALRRLTDASPGARVRFYREGRTASTANVSLGVSDFAQASDALSTWADITRCYVLWHDLKWPAVPELGLSEEYKYAELQVACNSHTIHCDEWAAEHTVFVHARPGHDARAAWLAAQVGTRVVGPPEEGW</sequence>
<protein>
    <submittedName>
        <fullName evidence="1">Uncharacterized protein</fullName>
    </submittedName>
</protein>
<reference evidence="1 2" key="1">
    <citation type="submission" date="2021-04" db="EMBL/GenBank/DDBJ databases">
        <authorList>
            <person name="Tang X."/>
            <person name="Zhou X."/>
            <person name="Chen X."/>
            <person name="Cernava T."/>
            <person name="Zhang C."/>
        </authorList>
    </citation>
    <scope>NUCLEOTIDE SEQUENCE [LARGE SCALE GENOMIC DNA]</scope>
    <source>
        <strain evidence="1 2">BH-SS-21</strain>
    </source>
</reference>
<evidence type="ECO:0000313" key="1">
    <source>
        <dbReference type="EMBL" id="MBQ0847988.1"/>
    </source>
</evidence>
<accession>A0A940XR64</accession>
<organism evidence="1 2">
    <name type="scientific">Streptomyces liliiviolaceus</name>
    <dbReference type="NCBI Taxonomy" id="2823109"/>
    <lineage>
        <taxon>Bacteria</taxon>
        <taxon>Bacillati</taxon>
        <taxon>Actinomycetota</taxon>
        <taxon>Actinomycetes</taxon>
        <taxon>Kitasatosporales</taxon>
        <taxon>Streptomycetaceae</taxon>
        <taxon>Streptomyces</taxon>
    </lineage>
</organism>
<dbReference type="AlphaFoldDB" id="A0A940XR64"/>
<dbReference type="RefSeq" id="WP_210881611.1">
    <property type="nucleotide sequence ID" value="NZ_JAGPYQ010000001.1"/>
</dbReference>
<proteinExistence type="predicted"/>
<dbReference type="EMBL" id="JAGPYQ010000001">
    <property type="protein sequence ID" value="MBQ0847988.1"/>
    <property type="molecule type" value="Genomic_DNA"/>
</dbReference>
<evidence type="ECO:0000313" key="2">
    <source>
        <dbReference type="Proteomes" id="UP000677413"/>
    </source>
</evidence>
<keyword evidence="2" id="KW-1185">Reference proteome</keyword>
<gene>
    <name evidence="1" type="ORF">J8N05_07150</name>
</gene>
<comment type="caution">
    <text evidence="1">The sequence shown here is derived from an EMBL/GenBank/DDBJ whole genome shotgun (WGS) entry which is preliminary data.</text>
</comment>